<protein>
    <submittedName>
        <fullName evidence="1">Uncharacterized protein</fullName>
    </submittedName>
</protein>
<sequence>MKKGKAFVLVGHKQWGKSRTLKSLTNDSRYVKKITINDQQLFIRRMSNDDEPESLMQFVRKLNTQRCTNVILTLCPNFHDSSRHQTLSILDELSKKYELFFWILRFKYASDEMISDDEIRNLNKYGEVEVFTREQPQSTERAEEFKAFVSNRL</sequence>
<reference evidence="1" key="1">
    <citation type="submission" date="2009-01" db="EMBL/GenBank/DDBJ databases">
        <title>Complete sequence of chromosome Cyanothece sp. PCC 7425.</title>
        <authorList>
            <consortium name="US DOE Joint Genome Institute"/>
            <person name="Lucas S."/>
            <person name="Copeland A."/>
            <person name="Lapidus A."/>
            <person name="Glavina del Rio T."/>
            <person name="Dalin E."/>
            <person name="Tice H."/>
            <person name="Bruce D."/>
            <person name="Goodwin L."/>
            <person name="Pitluck S."/>
            <person name="Sims D."/>
            <person name="Meineke L."/>
            <person name="Brettin T."/>
            <person name="Detter J.C."/>
            <person name="Han C."/>
            <person name="Larimer F."/>
            <person name="Land M."/>
            <person name="Hauser L."/>
            <person name="Kyrpides N."/>
            <person name="Ovchinnikova G."/>
            <person name="Liberton M."/>
            <person name="Stoeckel J."/>
            <person name="Banerjee A."/>
            <person name="Singh A."/>
            <person name="Page L."/>
            <person name="Sato H."/>
            <person name="Zhao L."/>
            <person name="Sherman L."/>
            <person name="Pakrasi H."/>
            <person name="Richardson P."/>
        </authorList>
    </citation>
    <scope>NUCLEOTIDE SEQUENCE</scope>
    <source>
        <strain evidence="1">PCC 7425</strain>
    </source>
</reference>
<dbReference type="AlphaFoldDB" id="B8HQM8"/>
<organism evidence="1">
    <name type="scientific">Cyanothece sp. (strain PCC 7425 / ATCC 29141)</name>
    <dbReference type="NCBI Taxonomy" id="395961"/>
    <lineage>
        <taxon>Bacteria</taxon>
        <taxon>Bacillati</taxon>
        <taxon>Cyanobacteriota</taxon>
        <taxon>Cyanophyceae</taxon>
        <taxon>Gomontiellales</taxon>
        <taxon>Cyanothecaceae</taxon>
        <taxon>Cyanothece</taxon>
    </lineage>
</organism>
<dbReference type="KEGG" id="cyn:Cyan7425_1648"/>
<gene>
    <name evidence="1" type="ordered locus">Cyan7425_1648</name>
</gene>
<proteinExistence type="predicted"/>
<dbReference type="EMBL" id="CP001344">
    <property type="protein sequence ID" value="ACL44018.1"/>
    <property type="molecule type" value="Genomic_DNA"/>
</dbReference>
<accession>B8HQM8</accession>
<evidence type="ECO:0000313" key="1">
    <source>
        <dbReference type="EMBL" id="ACL44018.1"/>
    </source>
</evidence>
<name>B8HQM8_CYAP4</name>
<dbReference type="HOGENOM" id="CLU_1710236_0_0_3"/>